<sequence length="102" mass="11487">MTDSLSKLPLFATDIEIAIAIVGKARAAEWKRSNLSLLEAKGFPKFDHIHGGRPVPLIRHYYDCYFGLAKQVTTAGPDGEEDMAAWTRSRSKRPKTKWAIRD</sequence>
<feature type="compositionally biased region" description="Basic residues" evidence="1">
    <location>
        <begin position="89"/>
        <end position="102"/>
    </location>
</feature>
<evidence type="ECO:0000256" key="1">
    <source>
        <dbReference type="SAM" id="MobiDB-lite"/>
    </source>
</evidence>
<dbReference type="AlphaFoldDB" id="A0A6A1TQK5"/>
<reference evidence="2 3" key="1">
    <citation type="submission" date="2019-09" db="EMBL/GenBank/DDBJ databases">
        <title>Genome sequencing of Ng87 strain.</title>
        <authorList>
            <person name="Karasev E.S."/>
            <person name="Andronov E."/>
        </authorList>
    </citation>
    <scope>NUCLEOTIDE SEQUENCE [LARGE SCALE GENOMIC DNA]</scope>
    <source>
        <strain evidence="2 3">Ng87</strain>
    </source>
</reference>
<dbReference type="RefSeq" id="WP_151041974.1">
    <property type="nucleotide sequence ID" value="NZ_VZUL01000002.1"/>
</dbReference>
<name>A0A6A1TQK5_NEOGA</name>
<organism evidence="2 3">
    <name type="scientific">Neorhizobium galegae</name>
    <name type="common">Rhizobium galegae</name>
    <dbReference type="NCBI Taxonomy" id="399"/>
    <lineage>
        <taxon>Bacteria</taxon>
        <taxon>Pseudomonadati</taxon>
        <taxon>Pseudomonadota</taxon>
        <taxon>Alphaproteobacteria</taxon>
        <taxon>Hyphomicrobiales</taxon>
        <taxon>Rhizobiaceae</taxon>
        <taxon>Rhizobium/Agrobacterium group</taxon>
        <taxon>Neorhizobium</taxon>
    </lineage>
</organism>
<dbReference type="Proteomes" id="UP000386575">
    <property type="component" value="Unassembled WGS sequence"/>
</dbReference>
<dbReference type="EMBL" id="VZUL01000002">
    <property type="protein sequence ID" value="KAB1086516.1"/>
    <property type="molecule type" value="Genomic_DNA"/>
</dbReference>
<protein>
    <submittedName>
        <fullName evidence="2">Uncharacterized protein</fullName>
    </submittedName>
</protein>
<proteinExistence type="predicted"/>
<comment type="caution">
    <text evidence="2">The sequence shown here is derived from an EMBL/GenBank/DDBJ whole genome shotgun (WGS) entry which is preliminary data.</text>
</comment>
<evidence type="ECO:0000313" key="2">
    <source>
        <dbReference type="EMBL" id="KAB1086516.1"/>
    </source>
</evidence>
<accession>A0A6A1TQK5</accession>
<evidence type="ECO:0000313" key="3">
    <source>
        <dbReference type="Proteomes" id="UP000386575"/>
    </source>
</evidence>
<feature type="region of interest" description="Disordered" evidence="1">
    <location>
        <begin position="77"/>
        <end position="102"/>
    </location>
</feature>
<gene>
    <name evidence="2" type="ORF">F4V91_08800</name>
</gene>